<name>V6LXA8_9EUKA</name>
<dbReference type="AlphaFoldDB" id="V6LXA8"/>
<organism evidence="3">
    <name type="scientific">Spironucleus salmonicida</name>
    <dbReference type="NCBI Taxonomy" id="348837"/>
    <lineage>
        <taxon>Eukaryota</taxon>
        <taxon>Metamonada</taxon>
        <taxon>Diplomonadida</taxon>
        <taxon>Hexamitidae</taxon>
        <taxon>Hexamitinae</taxon>
        <taxon>Spironucleus</taxon>
    </lineage>
</organism>
<evidence type="ECO:0000313" key="3">
    <source>
        <dbReference type="EMBL" id="EST48356.1"/>
    </source>
</evidence>
<evidence type="ECO:0000313" key="4">
    <source>
        <dbReference type="EMBL" id="KAH0573947.1"/>
    </source>
</evidence>
<dbReference type="EMBL" id="AUWU02000004">
    <property type="protein sequence ID" value="KAH0573953.1"/>
    <property type="molecule type" value="Genomic_DNA"/>
</dbReference>
<evidence type="ECO:0000313" key="5">
    <source>
        <dbReference type="EMBL" id="KAH0573953.1"/>
    </source>
</evidence>
<reference evidence="4" key="2">
    <citation type="submission" date="2020-12" db="EMBL/GenBank/DDBJ databases">
        <title>New Spironucleus salmonicida genome in near-complete chromosomes.</title>
        <authorList>
            <person name="Xu F."/>
            <person name="Kurt Z."/>
            <person name="Jimenez-Gonzalez A."/>
            <person name="Astvaldsson A."/>
            <person name="Andersson J.O."/>
            <person name="Svard S.G."/>
        </authorList>
    </citation>
    <scope>NUCLEOTIDE SEQUENCE</scope>
    <source>
        <strain evidence="4">ATCC 50377</strain>
    </source>
</reference>
<feature type="region of interest" description="Disordered" evidence="1">
    <location>
        <begin position="1"/>
        <end position="44"/>
    </location>
</feature>
<dbReference type="EMBL" id="KI545993">
    <property type="protein sequence ID" value="EST48293.1"/>
    <property type="molecule type" value="Genomic_DNA"/>
</dbReference>
<evidence type="ECO:0000313" key="6">
    <source>
        <dbReference type="Proteomes" id="UP000018208"/>
    </source>
</evidence>
<accession>V6LXA8</accession>
<dbReference type="Proteomes" id="UP000018208">
    <property type="component" value="Unassembled WGS sequence"/>
</dbReference>
<proteinExistence type="predicted"/>
<evidence type="ECO:0000313" key="2">
    <source>
        <dbReference type="EMBL" id="EST48293.1"/>
    </source>
</evidence>
<gene>
    <name evidence="3" type="ORF">SS50377_11473</name>
    <name evidence="2" type="ORF">SS50377_11492</name>
    <name evidence="4" type="ORF">SS50377_23882</name>
    <name evidence="5" type="ORF">SS50377_23888</name>
</gene>
<sequence>MRSDQASHRYVQSKAFRHQKERSRLHNSPNSSFEARHGECTAPPADRLQDPCYQEAAFANGFVLPRLLHQCSTK</sequence>
<reference evidence="3 4" key="1">
    <citation type="journal article" date="2014" name="PLoS Genet.">
        <title>The Genome of Spironucleus salmonicida Highlights a Fish Pathogen Adapted to Fluctuating Environments.</title>
        <authorList>
            <person name="Xu F."/>
            <person name="Jerlstrom-Hultqvist J."/>
            <person name="Einarsson E."/>
            <person name="Astvaldsson A."/>
            <person name="Svard S.G."/>
            <person name="Andersson J.O."/>
        </authorList>
    </citation>
    <scope>NUCLEOTIDE SEQUENCE</scope>
    <source>
        <strain evidence="4">ATCC 50377</strain>
    </source>
</reference>
<feature type="compositionally biased region" description="Basic residues" evidence="1">
    <location>
        <begin position="15"/>
        <end position="25"/>
    </location>
</feature>
<protein>
    <submittedName>
        <fullName evidence="3">Uncharacterized protein</fullName>
    </submittedName>
</protein>
<dbReference type="EMBL" id="KI545991">
    <property type="protein sequence ID" value="EST48356.1"/>
    <property type="molecule type" value="Genomic_DNA"/>
</dbReference>
<dbReference type="VEuPathDB" id="GiardiaDB:SS50377_23888"/>
<dbReference type="EMBL" id="AUWU02000004">
    <property type="protein sequence ID" value="KAH0573947.1"/>
    <property type="molecule type" value="Genomic_DNA"/>
</dbReference>
<evidence type="ECO:0000256" key="1">
    <source>
        <dbReference type="SAM" id="MobiDB-lite"/>
    </source>
</evidence>
<keyword evidence="6" id="KW-1185">Reference proteome</keyword>
<dbReference type="VEuPathDB" id="GiardiaDB:SS50377_23882"/>